<dbReference type="FunFam" id="3.40.630.10:FF:000088">
    <property type="entry name" value="Peptidase M20"/>
    <property type="match status" value="1"/>
</dbReference>
<keyword evidence="6" id="KW-0862">Zinc</keyword>
<sequence length="565" mass="62041">MLNRFHYLAISLGLSLLSSCQTTSAPSTNTPPVITNEPIAVNEAIAQVTEDSYRTYVTALASDNMEGRKPFTAGEKKTLAYLEAQAKALGLEPGNGASYLQEVPMVEITSAPAQTMTVKGKKSMTLKGLEEYVIWARRPEENVSIKDSELVFAGFGIVAPEYKWNDYAGLNVKDKVVVVLVSDPGFYSSDTTFFKGRTMTYYGRWTYKLEEAARQGAKGCLIVHATEPAGYGFKVVQNNWNTSKFYLDPKGKDAYRCAMEGWITTPVAEKLFAAAGKNFGTELQRAAKPGFKGNALGLTVSTSLKAKVRYDKSYNFIAKISGSKRPEEAIVYSAHWDHLGIGKKNEQNDSIYNGAADNASGTAGLLAVAKAFQAQGQKPDRTVVFLSVTAEEQGLLGSQFYAENPTFAKEKTVANLNMDMLNPYGTTKDIVLIGMGQSELEEFLSEEAQKAGRYIARDPNPEAGLYYRSDHFNFAKMGIPALFTGMGIDHLQLGKGEGKKLLDNFTANIYHKPNDEVNAAFKTEGATADLQLLYQVGKRLAFSNQWPQWKAGSEFKAVRDGYMNK</sequence>
<dbReference type="SUPFAM" id="SSF52025">
    <property type="entry name" value="PA domain"/>
    <property type="match status" value="1"/>
</dbReference>
<feature type="domain" description="Peptidase M28" evidence="8">
    <location>
        <begin position="315"/>
        <end position="519"/>
    </location>
</feature>
<keyword evidence="5 9" id="KW-0378">Hydrolase</keyword>
<dbReference type="PANTHER" id="PTHR12147:SF56">
    <property type="entry name" value="AMINOPEPTIDASE YDR415C-RELATED"/>
    <property type="match status" value="1"/>
</dbReference>
<dbReference type="Proteomes" id="UP000324133">
    <property type="component" value="Unassembled WGS sequence"/>
</dbReference>
<dbReference type="OrthoDB" id="844214at2"/>
<gene>
    <name evidence="9" type="ORF">FOA19_19870</name>
</gene>
<dbReference type="AlphaFoldDB" id="A0A5B6TC16"/>
<dbReference type="GO" id="GO:0046872">
    <property type="term" value="F:metal ion binding"/>
    <property type="evidence" value="ECO:0007669"/>
    <property type="project" value="UniProtKB-KW"/>
</dbReference>
<feature type="signal peptide" evidence="7">
    <location>
        <begin position="1"/>
        <end position="24"/>
    </location>
</feature>
<dbReference type="Gene3D" id="3.40.630.10">
    <property type="entry name" value="Zn peptidases"/>
    <property type="match status" value="1"/>
</dbReference>
<feature type="chain" id="PRO_5023120877" evidence="7">
    <location>
        <begin position="25"/>
        <end position="565"/>
    </location>
</feature>
<accession>A0A5B6TC16</accession>
<evidence type="ECO:0000256" key="7">
    <source>
        <dbReference type="SAM" id="SignalP"/>
    </source>
</evidence>
<keyword evidence="2" id="KW-0645">Protease</keyword>
<dbReference type="EMBL" id="VKKY01000003">
    <property type="protein sequence ID" value="KAA3436643.1"/>
    <property type="molecule type" value="Genomic_DNA"/>
</dbReference>
<organism evidence="9 10">
    <name type="scientific">Rufibacter hautae</name>
    <dbReference type="NCBI Taxonomy" id="2595005"/>
    <lineage>
        <taxon>Bacteria</taxon>
        <taxon>Pseudomonadati</taxon>
        <taxon>Bacteroidota</taxon>
        <taxon>Cytophagia</taxon>
        <taxon>Cytophagales</taxon>
        <taxon>Hymenobacteraceae</taxon>
        <taxon>Rufibacter</taxon>
    </lineage>
</organism>
<dbReference type="SUPFAM" id="SSF53187">
    <property type="entry name" value="Zn-dependent exopeptidases"/>
    <property type="match status" value="1"/>
</dbReference>
<evidence type="ECO:0000256" key="1">
    <source>
        <dbReference type="ARBA" id="ARBA00022438"/>
    </source>
</evidence>
<dbReference type="PANTHER" id="PTHR12147">
    <property type="entry name" value="METALLOPEPTIDASE M28 FAMILY MEMBER"/>
    <property type="match status" value="1"/>
</dbReference>
<keyword evidence="10" id="KW-1185">Reference proteome</keyword>
<evidence type="ECO:0000256" key="3">
    <source>
        <dbReference type="ARBA" id="ARBA00022723"/>
    </source>
</evidence>
<dbReference type="GO" id="GO:0008235">
    <property type="term" value="F:metalloexopeptidase activity"/>
    <property type="evidence" value="ECO:0007669"/>
    <property type="project" value="InterPro"/>
</dbReference>
<dbReference type="InterPro" id="IPR046450">
    <property type="entry name" value="PA_dom_sf"/>
</dbReference>
<evidence type="ECO:0000313" key="10">
    <source>
        <dbReference type="Proteomes" id="UP000324133"/>
    </source>
</evidence>
<dbReference type="InterPro" id="IPR045175">
    <property type="entry name" value="M28_fam"/>
</dbReference>
<evidence type="ECO:0000256" key="6">
    <source>
        <dbReference type="ARBA" id="ARBA00022833"/>
    </source>
</evidence>
<dbReference type="RefSeq" id="WP_149092584.1">
    <property type="nucleotide sequence ID" value="NZ_VKKY01000003.1"/>
</dbReference>
<dbReference type="Gene3D" id="3.50.30.30">
    <property type="match status" value="1"/>
</dbReference>
<evidence type="ECO:0000313" key="9">
    <source>
        <dbReference type="EMBL" id="KAA3436643.1"/>
    </source>
</evidence>
<name>A0A5B6TC16_9BACT</name>
<protein>
    <submittedName>
        <fullName evidence="9">M20/M25/M40 family metallo-hydrolase</fullName>
    </submittedName>
</protein>
<keyword evidence="4 7" id="KW-0732">Signal</keyword>
<keyword evidence="3" id="KW-0479">Metal-binding</keyword>
<dbReference type="GO" id="GO:0004177">
    <property type="term" value="F:aminopeptidase activity"/>
    <property type="evidence" value="ECO:0007669"/>
    <property type="project" value="UniProtKB-KW"/>
</dbReference>
<dbReference type="PROSITE" id="PS51257">
    <property type="entry name" value="PROKAR_LIPOPROTEIN"/>
    <property type="match status" value="1"/>
</dbReference>
<keyword evidence="1" id="KW-0031">Aminopeptidase</keyword>
<evidence type="ECO:0000256" key="2">
    <source>
        <dbReference type="ARBA" id="ARBA00022670"/>
    </source>
</evidence>
<evidence type="ECO:0000256" key="5">
    <source>
        <dbReference type="ARBA" id="ARBA00022801"/>
    </source>
</evidence>
<evidence type="ECO:0000259" key="8">
    <source>
        <dbReference type="Pfam" id="PF04389"/>
    </source>
</evidence>
<dbReference type="CDD" id="cd05660">
    <property type="entry name" value="M28_like_PA"/>
    <property type="match status" value="1"/>
</dbReference>
<dbReference type="InterPro" id="IPR007484">
    <property type="entry name" value="Peptidase_M28"/>
</dbReference>
<reference evidence="9 10" key="1">
    <citation type="submission" date="2019-07" db="EMBL/GenBank/DDBJ databases">
        <title>Rufibacter sp. nov., isolated from lake sediment.</title>
        <authorList>
            <person name="Qu J.-H."/>
        </authorList>
    </citation>
    <scope>NUCLEOTIDE SEQUENCE [LARGE SCALE GENOMIC DNA]</scope>
    <source>
        <strain evidence="9 10">NBS58-1</strain>
    </source>
</reference>
<proteinExistence type="predicted"/>
<comment type="caution">
    <text evidence="9">The sequence shown here is derived from an EMBL/GenBank/DDBJ whole genome shotgun (WGS) entry which is preliminary data.</text>
</comment>
<dbReference type="GO" id="GO:0006508">
    <property type="term" value="P:proteolysis"/>
    <property type="evidence" value="ECO:0007669"/>
    <property type="project" value="UniProtKB-KW"/>
</dbReference>
<evidence type="ECO:0000256" key="4">
    <source>
        <dbReference type="ARBA" id="ARBA00022729"/>
    </source>
</evidence>
<dbReference type="Pfam" id="PF04389">
    <property type="entry name" value="Peptidase_M28"/>
    <property type="match status" value="1"/>
</dbReference>